<dbReference type="EMBL" id="OCNH01000005">
    <property type="protein sequence ID" value="SOD96440.1"/>
    <property type="molecule type" value="Genomic_DNA"/>
</dbReference>
<feature type="chain" id="PRO_5012018556" description="Peptidase C1A papain C-terminal domain-containing protein" evidence="1">
    <location>
        <begin position="20"/>
        <end position="500"/>
    </location>
</feature>
<accession>A0A286GLQ0</accession>
<dbReference type="RefSeq" id="WP_097129922.1">
    <property type="nucleotide sequence ID" value="NZ_OCNH01000005.1"/>
</dbReference>
<keyword evidence="3" id="KW-1185">Reference proteome</keyword>
<dbReference type="InterPro" id="IPR038765">
    <property type="entry name" value="Papain-like_cys_pep_sf"/>
</dbReference>
<gene>
    <name evidence="2" type="ORF">SAMN06269250_5310</name>
</gene>
<proteinExistence type="predicted"/>
<dbReference type="SUPFAM" id="SSF54001">
    <property type="entry name" value="Cysteine proteinases"/>
    <property type="match status" value="1"/>
</dbReference>
<dbReference type="Gene3D" id="3.90.70.10">
    <property type="entry name" value="Cysteine proteinases"/>
    <property type="match status" value="1"/>
</dbReference>
<sequence length="500" mass="55468">MKLTLLLLYGLLLAGSALAQETSTDELNPAESGIEQLELSPFEFGDASKSVTQQAVSLRPYCPKPRNQAGLPGGARLGLAYGYGAMTILKARQNKWAGAQIQREAFSAWFPFEMLEKEPGGCSIAGDFLPAVREVLTKAGNLKTAAYDTQPTSCQRSPAPADRRLAQRYRIDRLERVFDLQTSPDEKLAATRKSLQAGYPVVVLLQIDRSFTPFRGETWQPNNAMRLQQNIWQPVVIIGYDDRRRAFEFMNSMGDTWGNKGFAWIGYDDFIGRVDSGTRLVDHPDAPTPPAPGPAVVVRPKPLVLLRGSGGLQQLHATADNTIQASAVAVRHRGTYYETINPLQTSDMVRFVSNQLPRYGYVYILGVDPNREVKLHFPQPGESAYVADDEARLSFPTPRIEYSPNGTFTAIEQGFSKQVAGDEWLIVLYSRQPLELVQMDKWRAQLSESNAPVLPTLERALGKQMVPWRAVRFDTQTMRFAVPANSPGSVVPLVLKIIGQ</sequence>
<organism evidence="2 3">
    <name type="scientific">Spirosoma fluviale</name>
    <dbReference type="NCBI Taxonomy" id="1597977"/>
    <lineage>
        <taxon>Bacteria</taxon>
        <taxon>Pseudomonadati</taxon>
        <taxon>Bacteroidota</taxon>
        <taxon>Cytophagia</taxon>
        <taxon>Cytophagales</taxon>
        <taxon>Cytophagaceae</taxon>
        <taxon>Spirosoma</taxon>
    </lineage>
</organism>
<feature type="signal peptide" evidence="1">
    <location>
        <begin position="1"/>
        <end position="19"/>
    </location>
</feature>
<protein>
    <recommendedName>
        <fullName evidence="4">Peptidase C1A papain C-terminal domain-containing protein</fullName>
    </recommendedName>
</protein>
<evidence type="ECO:0008006" key="4">
    <source>
        <dbReference type="Google" id="ProtNLM"/>
    </source>
</evidence>
<reference evidence="3" key="1">
    <citation type="submission" date="2017-09" db="EMBL/GenBank/DDBJ databases">
        <authorList>
            <person name="Varghese N."/>
            <person name="Submissions S."/>
        </authorList>
    </citation>
    <scope>NUCLEOTIDE SEQUENCE [LARGE SCALE GENOMIC DNA]</scope>
    <source>
        <strain evidence="3">DSM 29961</strain>
    </source>
</reference>
<evidence type="ECO:0000313" key="3">
    <source>
        <dbReference type="Proteomes" id="UP000219452"/>
    </source>
</evidence>
<evidence type="ECO:0000256" key="1">
    <source>
        <dbReference type="SAM" id="SignalP"/>
    </source>
</evidence>
<name>A0A286GLQ0_9BACT</name>
<dbReference type="AlphaFoldDB" id="A0A286GLQ0"/>
<dbReference type="Proteomes" id="UP000219452">
    <property type="component" value="Unassembled WGS sequence"/>
</dbReference>
<keyword evidence="1" id="KW-0732">Signal</keyword>
<evidence type="ECO:0000313" key="2">
    <source>
        <dbReference type="EMBL" id="SOD96440.1"/>
    </source>
</evidence>
<dbReference type="OrthoDB" id="3648721at2"/>